<accession>A0A0E9M1T2</accession>
<dbReference type="EMBL" id="BAZW01000048">
    <property type="protein sequence ID" value="GAO31439.1"/>
    <property type="molecule type" value="Genomic_DNA"/>
</dbReference>
<dbReference type="Proteomes" id="UP000032900">
    <property type="component" value="Unassembled WGS sequence"/>
</dbReference>
<evidence type="ECO:0000313" key="2">
    <source>
        <dbReference type="Proteomes" id="UP000032900"/>
    </source>
</evidence>
<keyword evidence="2" id="KW-1185">Reference proteome</keyword>
<reference evidence="1 2" key="1">
    <citation type="journal article" date="2015" name="Microbes Environ.">
        <title>Distribution and evolution of nitrogen fixation genes in the phylum bacteroidetes.</title>
        <authorList>
            <person name="Inoue J."/>
            <person name="Oshima K."/>
            <person name="Suda W."/>
            <person name="Sakamoto M."/>
            <person name="Iino T."/>
            <person name="Noda S."/>
            <person name="Hongoh Y."/>
            <person name="Hattori M."/>
            <person name="Ohkuma M."/>
        </authorList>
    </citation>
    <scope>NUCLEOTIDE SEQUENCE [LARGE SCALE GENOMIC DNA]</scope>
    <source>
        <strain evidence="1">JCM 15548</strain>
    </source>
</reference>
<gene>
    <name evidence="1" type="ORF">JCM15548_13799</name>
</gene>
<dbReference type="STRING" id="1236989.JCM15548_13799"/>
<protein>
    <recommendedName>
        <fullName evidence="3">Abi-like protein</fullName>
    </recommendedName>
</protein>
<organism evidence="1 2">
    <name type="scientific">Geofilum rubicundum JCM 15548</name>
    <dbReference type="NCBI Taxonomy" id="1236989"/>
    <lineage>
        <taxon>Bacteria</taxon>
        <taxon>Pseudomonadati</taxon>
        <taxon>Bacteroidota</taxon>
        <taxon>Bacteroidia</taxon>
        <taxon>Marinilabiliales</taxon>
        <taxon>Marinilabiliaceae</taxon>
        <taxon>Geofilum</taxon>
    </lineage>
</organism>
<dbReference type="OrthoDB" id="9813050at2"/>
<evidence type="ECO:0008006" key="3">
    <source>
        <dbReference type="Google" id="ProtNLM"/>
    </source>
</evidence>
<evidence type="ECO:0000313" key="1">
    <source>
        <dbReference type="EMBL" id="GAO31439.1"/>
    </source>
</evidence>
<name>A0A0E9M1T2_9BACT</name>
<comment type="caution">
    <text evidence="1">The sequence shown here is derived from an EMBL/GenBank/DDBJ whole genome shotgun (WGS) entry which is preliminary data.</text>
</comment>
<sequence>MNYNTIVETIISKERLQPYLNLHSDNYKKAITHYKANILISESFYPIISMLEVGLRNSIDRQLSRKFNSEKWYEDIEFIKIASRHQINKISEARANIQSAKKEVTTGRIISELTFGYWTSLFDTKFETILWKNLRFSFPNCPKNQRKRKTISSKLNGIRKFRNRIFHHEPISWNLIALNSYKEDIIEAINWLDKDLLKWLDELNHVDMIIEKYRGTIS</sequence>
<proteinExistence type="predicted"/>
<dbReference type="AlphaFoldDB" id="A0A0E9M1T2"/>